<accession>A0ABQ0KVW1</accession>
<dbReference type="Proteomes" id="UP000815677">
    <property type="component" value="Unassembled WGS sequence"/>
</dbReference>
<evidence type="ECO:0000313" key="3">
    <source>
        <dbReference type="Proteomes" id="UP000815677"/>
    </source>
</evidence>
<feature type="region of interest" description="Disordered" evidence="1">
    <location>
        <begin position="1"/>
        <end position="27"/>
    </location>
</feature>
<evidence type="ECO:0000256" key="1">
    <source>
        <dbReference type="SAM" id="MobiDB-lite"/>
    </source>
</evidence>
<evidence type="ECO:0000313" key="2">
    <source>
        <dbReference type="EMBL" id="GAT42675.1"/>
    </source>
</evidence>
<gene>
    <name evidence="2" type="ORF">MCHLO_00383</name>
</gene>
<organism evidence="2 3">
    <name type="scientific">Mycena chlorophos</name>
    <name type="common">Agaric fungus</name>
    <name type="synonym">Agaricus chlorophos</name>
    <dbReference type="NCBI Taxonomy" id="658473"/>
    <lineage>
        <taxon>Eukaryota</taxon>
        <taxon>Fungi</taxon>
        <taxon>Dikarya</taxon>
        <taxon>Basidiomycota</taxon>
        <taxon>Agaricomycotina</taxon>
        <taxon>Agaricomycetes</taxon>
        <taxon>Agaricomycetidae</taxon>
        <taxon>Agaricales</taxon>
        <taxon>Marasmiineae</taxon>
        <taxon>Mycenaceae</taxon>
        <taxon>Mycena</taxon>
    </lineage>
</organism>
<protein>
    <submittedName>
        <fullName evidence="2">Uncharacterized protein</fullName>
    </submittedName>
</protein>
<reference evidence="2" key="1">
    <citation type="submission" date="2014-09" db="EMBL/GenBank/DDBJ databases">
        <title>Genome sequence of the luminous mushroom Mycena chlorophos for searching fungal bioluminescence genes.</title>
        <authorList>
            <person name="Tanaka Y."/>
            <person name="Kasuga D."/>
            <person name="Oba Y."/>
            <person name="Hase S."/>
            <person name="Sato K."/>
            <person name="Oba Y."/>
            <person name="Sakakibara Y."/>
        </authorList>
    </citation>
    <scope>NUCLEOTIDE SEQUENCE</scope>
</reference>
<feature type="compositionally biased region" description="Basic residues" evidence="1">
    <location>
        <begin position="14"/>
        <end position="27"/>
    </location>
</feature>
<name>A0ABQ0KVW1_MYCCL</name>
<feature type="region of interest" description="Disordered" evidence="1">
    <location>
        <begin position="42"/>
        <end position="79"/>
    </location>
</feature>
<proteinExistence type="predicted"/>
<dbReference type="EMBL" id="DF838182">
    <property type="protein sequence ID" value="GAT42675.1"/>
    <property type="molecule type" value="Genomic_DNA"/>
</dbReference>
<keyword evidence="3" id="KW-1185">Reference proteome</keyword>
<sequence length="222" mass="24773">MSNPSRKCPPSPRRTSRFFHHRRSHTPRRRYRLSVSFMPRHLRCSSTSNPSRGPGNPVDTAPSFPADASEESGIPHVPMTTAQLQPRLRVARKMHPFMPQPHTHFLPNELYNIRIHVWPGGAPAPSSSTTLSLPTTFRNGAGQAERQKKLLLVAVAYRSPRIILRDINIVGLVDGDGLWKGPHGHGVALPRARLCETTTNTNTIMRNLLDLPTPRSTLTTLL</sequence>